<gene>
    <name evidence="7" type="ORF">NM06_16140</name>
</gene>
<dbReference type="PANTHER" id="PTHR30329">
    <property type="entry name" value="STATOR ELEMENT OF FLAGELLAR MOTOR COMPLEX"/>
    <property type="match status" value="1"/>
</dbReference>
<evidence type="ECO:0000256" key="2">
    <source>
        <dbReference type="ARBA" id="ARBA00023136"/>
    </source>
</evidence>
<evidence type="ECO:0000313" key="7">
    <source>
        <dbReference type="EMBL" id="KGY07681.1"/>
    </source>
</evidence>
<dbReference type="RefSeq" id="WP_038192141.1">
    <property type="nucleotide sequence ID" value="NZ_JRWP01000041.1"/>
</dbReference>
<feature type="signal peptide" evidence="5">
    <location>
        <begin position="1"/>
        <end position="21"/>
    </location>
</feature>
<dbReference type="InterPro" id="IPR036737">
    <property type="entry name" value="OmpA-like_sf"/>
</dbReference>
<evidence type="ECO:0000256" key="1">
    <source>
        <dbReference type="ARBA" id="ARBA00004442"/>
    </source>
</evidence>
<protein>
    <submittedName>
        <fullName evidence="7">Membrane protein</fullName>
    </submittedName>
</protein>
<feature type="chain" id="PRO_5005419873" evidence="5">
    <location>
        <begin position="22"/>
        <end position="203"/>
    </location>
</feature>
<dbReference type="PANTHER" id="PTHR30329:SF21">
    <property type="entry name" value="LIPOPROTEIN YIAD-RELATED"/>
    <property type="match status" value="1"/>
</dbReference>
<accession>A0A0A5HVZ7</accession>
<dbReference type="InterPro" id="IPR050330">
    <property type="entry name" value="Bact_OuterMem_StrucFunc"/>
</dbReference>
<name>A0A0A5HVZ7_PHOS4</name>
<keyword evidence="3" id="KW-0998">Cell outer membrane</keyword>
<evidence type="ECO:0000256" key="4">
    <source>
        <dbReference type="PROSITE-ProRule" id="PRU00473"/>
    </source>
</evidence>
<dbReference type="OrthoDB" id="9805832at2"/>
<evidence type="ECO:0000256" key="3">
    <source>
        <dbReference type="ARBA" id="ARBA00023237"/>
    </source>
</evidence>
<evidence type="ECO:0000259" key="6">
    <source>
        <dbReference type="PROSITE" id="PS51123"/>
    </source>
</evidence>
<dbReference type="PRINTS" id="PR01021">
    <property type="entry name" value="OMPADOMAIN"/>
</dbReference>
<organism evidence="7 8">
    <name type="scientific">Photobacterium sp. (strain ATCC 43367)</name>
    <dbReference type="NCBI Taxonomy" id="379097"/>
    <lineage>
        <taxon>Bacteria</taxon>
        <taxon>Pseudomonadati</taxon>
        <taxon>Pseudomonadota</taxon>
        <taxon>Gammaproteobacteria</taxon>
        <taxon>Vibrionales</taxon>
        <taxon>Vibrionaceae</taxon>
        <taxon>Vibrio</taxon>
        <taxon>Vibrio oreintalis group</taxon>
    </lineage>
</organism>
<reference evidence="7 8" key="1">
    <citation type="submission" date="2014-10" db="EMBL/GenBank/DDBJ databases">
        <title>Genome sequencing of Vibrio sinaloensis T08.</title>
        <authorList>
            <person name="Chan K.-G."/>
            <person name="Mohamad N.I."/>
        </authorList>
    </citation>
    <scope>NUCLEOTIDE SEQUENCE [LARGE SCALE GENOMIC DNA]</scope>
    <source>
        <strain evidence="7 8">T08</strain>
    </source>
</reference>
<dbReference type="InterPro" id="IPR006665">
    <property type="entry name" value="OmpA-like"/>
</dbReference>
<keyword evidence="5" id="KW-0732">Signal</keyword>
<dbReference type="EMBL" id="JRWP01000041">
    <property type="protein sequence ID" value="KGY07681.1"/>
    <property type="molecule type" value="Genomic_DNA"/>
</dbReference>
<dbReference type="GO" id="GO:0009279">
    <property type="term" value="C:cell outer membrane"/>
    <property type="evidence" value="ECO:0007669"/>
    <property type="project" value="UniProtKB-SubCell"/>
</dbReference>
<feature type="domain" description="OmpA-like" evidence="6">
    <location>
        <begin position="71"/>
        <end position="188"/>
    </location>
</feature>
<dbReference type="Gene3D" id="3.30.1330.60">
    <property type="entry name" value="OmpA-like domain"/>
    <property type="match status" value="1"/>
</dbReference>
<dbReference type="AlphaFoldDB" id="A0A0A5HVZ7"/>
<dbReference type="InterPro" id="IPR006664">
    <property type="entry name" value="OMP_bac"/>
</dbReference>
<dbReference type="CDD" id="cd07185">
    <property type="entry name" value="OmpA_C-like"/>
    <property type="match status" value="1"/>
</dbReference>
<dbReference type="Proteomes" id="UP000030451">
    <property type="component" value="Unassembled WGS sequence"/>
</dbReference>
<dbReference type="SUPFAM" id="SSF103088">
    <property type="entry name" value="OmpA-like"/>
    <property type="match status" value="1"/>
</dbReference>
<keyword evidence="2 4" id="KW-0472">Membrane</keyword>
<dbReference type="Pfam" id="PF00691">
    <property type="entry name" value="OmpA"/>
    <property type="match status" value="1"/>
</dbReference>
<dbReference type="PROSITE" id="PS51123">
    <property type="entry name" value="OMPA_2"/>
    <property type="match status" value="1"/>
</dbReference>
<evidence type="ECO:0000256" key="5">
    <source>
        <dbReference type="SAM" id="SignalP"/>
    </source>
</evidence>
<evidence type="ECO:0000313" key="8">
    <source>
        <dbReference type="Proteomes" id="UP000030451"/>
    </source>
</evidence>
<sequence length="203" mass="22713">MKTLVHSLILATVFSTGVAYAEDEYEYIATPVPNQIDDLLDEDKDGVINARDLCPQTPARSEIDNDGCGTYINTSEKIDLHILFANDSDVVQPIFMTQVRELADFLEEYPSTTVELQGYASKVGRPDYNLELSKRRAEAVENLLLDYQLDADRVTIVGFGDTNLTVEGDDEQAHAQNRKVVASVIGHKGQVKEEWTIFTKIEK</sequence>
<comment type="subcellular location">
    <subcellularLocation>
        <location evidence="1">Cell outer membrane</location>
    </subcellularLocation>
</comment>
<dbReference type="STRING" id="379097.SE23_15080"/>
<proteinExistence type="predicted"/>
<comment type="caution">
    <text evidence="7">The sequence shown here is derived from an EMBL/GenBank/DDBJ whole genome shotgun (WGS) entry which is preliminary data.</text>
</comment>